<accession>A0ABN9R670</accession>
<feature type="compositionally biased region" description="Low complexity" evidence="1">
    <location>
        <begin position="90"/>
        <end position="103"/>
    </location>
</feature>
<name>A0ABN9R670_9DINO</name>
<proteinExistence type="predicted"/>
<dbReference type="EMBL" id="CAUYUJ010005603">
    <property type="protein sequence ID" value="CAK0814308.1"/>
    <property type="molecule type" value="Genomic_DNA"/>
</dbReference>
<evidence type="ECO:0000313" key="2">
    <source>
        <dbReference type="EMBL" id="CAK0814308.1"/>
    </source>
</evidence>
<comment type="caution">
    <text evidence="2">The sequence shown here is derived from an EMBL/GenBank/DDBJ whole genome shotgun (WGS) entry which is preliminary data.</text>
</comment>
<keyword evidence="3" id="KW-1185">Reference proteome</keyword>
<protein>
    <submittedName>
        <fullName evidence="2">Uncharacterized protein</fullName>
    </submittedName>
</protein>
<dbReference type="Proteomes" id="UP001189429">
    <property type="component" value="Unassembled WGS sequence"/>
</dbReference>
<sequence>MRSDHDDARVVGSGKNRGGRHGAADGAVRLRSRPRDTGVDAGVTSETQKTRKGGQAPAPACHGPAKLGEMEAPRAEGGWMGRLKHRTAARTRSSGRTSTAPSRLQGGPALKTTDP</sequence>
<reference evidence="2" key="1">
    <citation type="submission" date="2023-10" db="EMBL/GenBank/DDBJ databases">
        <authorList>
            <person name="Chen Y."/>
            <person name="Shah S."/>
            <person name="Dougan E. K."/>
            <person name="Thang M."/>
            <person name="Chan C."/>
        </authorList>
    </citation>
    <scope>NUCLEOTIDE SEQUENCE [LARGE SCALE GENOMIC DNA]</scope>
</reference>
<feature type="region of interest" description="Disordered" evidence="1">
    <location>
        <begin position="1"/>
        <end position="115"/>
    </location>
</feature>
<evidence type="ECO:0000313" key="3">
    <source>
        <dbReference type="Proteomes" id="UP001189429"/>
    </source>
</evidence>
<gene>
    <name evidence="2" type="ORF">PCOR1329_LOCUS17954</name>
</gene>
<evidence type="ECO:0000256" key="1">
    <source>
        <dbReference type="SAM" id="MobiDB-lite"/>
    </source>
</evidence>
<organism evidence="2 3">
    <name type="scientific">Prorocentrum cordatum</name>
    <dbReference type="NCBI Taxonomy" id="2364126"/>
    <lineage>
        <taxon>Eukaryota</taxon>
        <taxon>Sar</taxon>
        <taxon>Alveolata</taxon>
        <taxon>Dinophyceae</taxon>
        <taxon>Prorocentrales</taxon>
        <taxon>Prorocentraceae</taxon>
        <taxon>Prorocentrum</taxon>
    </lineage>
</organism>